<dbReference type="Proteomes" id="UP000515823">
    <property type="component" value="Chromosome"/>
</dbReference>
<feature type="coiled-coil region" evidence="1">
    <location>
        <begin position="71"/>
        <end position="98"/>
    </location>
</feature>
<dbReference type="RefSeq" id="WP_249303464.1">
    <property type="nucleotide sequence ID" value="NZ_CP060634.1"/>
</dbReference>
<dbReference type="EMBL" id="CP060634">
    <property type="protein sequence ID" value="QNM06089.1"/>
    <property type="molecule type" value="Genomic_DNA"/>
</dbReference>
<proteinExistence type="predicted"/>
<gene>
    <name evidence="3" type="ORF">H9Q78_02690</name>
</gene>
<protein>
    <submittedName>
        <fullName evidence="3">Uncharacterized protein</fullName>
    </submittedName>
</protein>
<evidence type="ECO:0000313" key="3">
    <source>
        <dbReference type="EMBL" id="QNM06089.1"/>
    </source>
</evidence>
<evidence type="ECO:0000256" key="2">
    <source>
        <dbReference type="SAM" id="Phobius"/>
    </source>
</evidence>
<keyword evidence="2" id="KW-0812">Transmembrane</keyword>
<accession>A0A7G9G5K7</accession>
<keyword evidence="1" id="KW-0175">Coiled coil</keyword>
<evidence type="ECO:0000313" key="4">
    <source>
        <dbReference type="Proteomes" id="UP000515823"/>
    </source>
</evidence>
<keyword evidence="2" id="KW-0472">Membrane</keyword>
<feature type="transmembrane region" description="Helical" evidence="2">
    <location>
        <begin position="12"/>
        <end position="30"/>
    </location>
</feature>
<dbReference type="AlphaFoldDB" id="A0A7G9G5K7"/>
<sequence length="175" mass="20659">MSYITALIDNGITHTVILIFALLFAVQEILKLADWTAGRFGIETKWSLKEKSQAQMLTEHDKMLTGISSGLQKTNEEINCLTSRMKELRELIEKNDHENRLFHLEIQRKNDANKRAELKDRIGQSYRYYHTLKEWNRMEKEAFYDLVKDYELHGGENSFVHEKCVPESYTWELTD</sequence>
<keyword evidence="2" id="KW-1133">Transmembrane helix</keyword>
<evidence type="ECO:0000256" key="1">
    <source>
        <dbReference type="SAM" id="Coils"/>
    </source>
</evidence>
<dbReference type="KEGG" id="qdo:H9Q78_02690"/>
<keyword evidence="4" id="KW-1185">Reference proteome</keyword>
<name>A0A7G9G5K7_9FIRM</name>
<organism evidence="3 4">
    <name type="scientific">Qiania dongpingensis</name>
    <dbReference type="NCBI Taxonomy" id="2763669"/>
    <lineage>
        <taxon>Bacteria</taxon>
        <taxon>Bacillati</taxon>
        <taxon>Bacillota</taxon>
        <taxon>Clostridia</taxon>
        <taxon>Lachnospirales</taxon>
        <taxon>Lachnospiraceae</taxon>
        <taxon>Qiania</taxon>
    </lineage>
</organism>
<reference evidence="3 4" key="1">
    <citation type="submission" date="2020-08" db="EMBL/GenBank/DDBJ databases">
        <authorList>
            <person name="Liu C."/>
            <person name="Sun Q."/>
        </authorList>
    </citation>
    <scope>NUCLEOTIDE SEQUENCE [LARGE SCALE GENOMIC DNA]</scope>
    <source>
        <strain evidence="3 4">NSJ-38</strain>
    </source>
</reference>